<keyword evidence="3" id="KW-1185">Reference proteome</keyword>
<sequence>MTTSIPAGTSPGRPGADDAPRIHELISLCDVQVIGKADMTLDDVADQINDPSFDLGTDGLLVHDTTGRLTAGPGRGARAPATRRHRRRRAPRHARADRPALGHRDRAGGITAGLGHDRAVVGHRPVPRGRRASDALAAARGFGAATTFVGCGPTTPGRSATPHSPRA</sequence>
<evidence type="ECO:0000313" key="2">
    <source>
        <dbReference type="EMBL" id="GAA3037977.1"/>
    </source>
</evidence>
<organism evidence="2 3">
    <name type="scientific">Streptosporangium longisporum</name>
    <dbReference type="NCBI Taxonomy" id="46187"/>
    <lineage>
        <taxon>Bacteria</taxon>
        <taxon>Bacillati</taxon>
        <taxon>Actinomycetota</taxon>
        <taxon>Actinomycetes</taxon>
        <taxon>Streptosporangiales</taxon>
        <taxon>Streptosporangiaceae</taxon>
        <taxon>Streptosporangium</taxon>
    </lineage>
</organism>
<reference evidence="3" key="1">
    <citation type="journal article" date="2019" name="Int. J. Syst. Evol. Microbiol.">
        <title>The Global Catalogue of Microorganisms (GCM) 10K type strain sequencing project: providing services to taxonomists for standard genome sequencing and annotation.</title>
        <authorList>
            <consortium name="The Broad Institute Genomics Platform"/>
            <consortium name="The Broad Institute Genome Sequencing Center for Infectious Disease"/>
            <person name="Wu L."/>
            <person name="Ma J."/>
        </authorList>
    </citation>
    <scope>NUCLEOTIDE SEQUENCE [LARGE SCALE GENOMIC DNA]</scope>
    <source>
        <strain evidence="3">JCM 3106</strain>
    </source>
</reference>
<feature type="compositionally biased region" description="Basic residues" evidence="1">
    <location>
        <begin position="81"/>
        <end position="93"/>
    </location>
</feature>
<gene>
    <name evidence="2" type="ORF">GCM10017559_77430</name>
</gene>
<dbReference type="RefSeq" id="WP_344906600.1">
    <property type="nucleotide sequence ID" value="NZ_BAAAWD010000028.1"/>
</dbReference>
<feature type="region of interest" description="Disordered" evidence="1">
    <location>
        <begin position="64"/>
        <end position="112"/>
    </location>
</feature>
<dbReference type="EMBL" id="BAAAWD010000028">
    <property type="protein sequence ID" value="GAA3037977.1"/>
    <property type="molecule type" value="Genomic_DNA"/>
</dbReference>
<feature type="compositionally biased region" description="Basic and acidic residues" evidence="1">
    <location>
        <begin position="94"/>
        <end position="107"/>
    </location>
</feature>
<feature type="compositionally biased region" description="Low complexity" evidence="1">
    <location>
        <begin position="67"/>
        <end position="80"/>
    </location>
</feature>
<name>A0ABP6LEK9_9ACTN</name>
<proteinExistence type="predicted"/>
<dbReference type="Proteomes" id="UP001499930">
    <property type="component" value="Unassembled WGS sequence"/>
</dbReference>
<protein>
    <submittedName>
        <fullName evidence="2">Uncharacterized protein</fullName>
    </submittedName>
</protein>
<evidence type="ECO:0000313" key="3">
    <source>
        <dbReference type="Proteomes" id="UP001499930"/>
    </source>
</evidence>
<comment type="caution">
    <text evidence="2">The sequence shown here is derived from an EMBL/GenBank/DDBJ whole genome shotgun (WGS) entry which is preliminary data.</text>
</comment>
<accession>A0ABP6LEK9</accession>
<evidence type="ECO:0000256" key="1">
    <source>
        <dbReference type="SAM" id="MobiDB-lite"/>
    </source>
</evidence>